<evidence type="ECO:0000256" key="2">
    <source>
        <dbReference type="ARBA" id="ARBA00022475"/>
    </source>
</evidence>
<dbReference type="EMBL" id="CP072642">
    <property type="protein sequence ID" value="QUV94885.1"/>
    <property type="molecule type" value="Genomic_DNA"/>
</dbReference>
<evidence type="ECO:0000256" key="3">
    <source>
        <dbReference type="ARBA" id="ARBA00022692"/>
    </source>
</evidence>
<keyword evidence="4 6" id="KW-1133">Transmembrane helix</keyword>
<evidence type="ECO:0000256" key="6">
    <source>
        <dbReference type="SAM" id="Phobius"/>
    </source>
</evidence>
<dbReference type="RefSeq" id="WP_211423144.1">
    <property type="nucleotide sequence ID" value="NZ_CP072642.1"/>
</dbReference>
<dbReference type="Proteomes" id="UP000677668">
    <property type="component" value="Chromosome 1"/>
</dbReference>
<feature type="transmembrane region" description="Helical" evidence="6">
    <location>
        <begin position="133"/>
        <end position="154"/>
    </location>
</feature>
<keyword evidence="2" id="KW-1003">Cell membrane</keyword>
<evidence type="ECO:0000256" key="1">
    <source>
        <dbReference type="ARBA" id="ARBA00004651"/>
    </source>
</evidence>
<evidence type="ECO:0000313" key="9">
    <source>
        <dbReference type="Proteomes" id="UP000677668"/>
    </source>
</evidence>
<dbReference type="InterPro" id="IPR010432">
    <property type="entry name" value="RDD"/>
</dbReference>
<sequence length="258" mass="27415">MTWRVVVQGQTYETNPEELKQWVREGRVLPTDQVFQPGLGWSAAAQIPELQGWFPPGATTLLAPGMEGGMSASPYAAPSYPPPAAAPYAPQADPYTPAYGQVGSYGYSPMLAAMPASPAGLGQRFIGSFVDGVLSVLCALPGIFLYMSAIAAGAREGAEVPAGQAAGGYILIYLGVIGYGLLCAYMTSTSGASPGKKVAGTVVLREDGQYLSFGMAILREVLKNVFSNICFLLNLWLLFDPARQQLYDKVVRANVYAR</sequence>
<dbReference type="PANTHER" id="PTHR36115">
    <property type="entry name" value="PROLINE-RICH ANTIGEN HOMOLOG-RELATED"/>
    <property type="match status" value="1"/>
</dbReference>
<organism evidence="8 9">
    <name type="scientific">Chloracidobacterium sp. N</name>
    <dbReference type="NCBI Taxonomy" id="2821540"/>
    <lineage>
        <taxon>Bacteria</taxon>
        <taxon>Pseudomonadati</taxon>
        <taxon>Acidobacteriota</taxon>
        <taxon>Terriglobia</taxon>
        <taxon>Terriglobales</taxon>
        <taxon>Acidobacteriaceae</taxon>
        <taxon>Chloracidobacterium</taxon>
        <taxon>Chloracidobacterium aggregatum</taxon>
    </lineage>
</organism>
<name>A0ABX8B1L3_9BACT</name>
<evidence type="ECO:0000313" key="8">
    <source>
        <dbReference type="EMBL" id="QUV94885.1"/>
    </source>
</evidence>
<keyword evidence="3 6" id="KW-0812">Transmembrane</keyword>
<feature type="domain" description="RDD" evidence="7">
    <location>
        <begin position="119"/>
        <end position="250"/>
    </location>
</feature>
<protein>
    <submittedName>
        <fullName evidence="8">RDD family protein</fullName>
    </submittedName>
</protein>
<keyword evidence="9" id="KW-1185">Reference proteome</keyword>
<comment type="subcellular location">
    <subcellularLocation>
        <location evidence="1">Cell membrane</location>
        <topology evidence="1">Multi-pass membrane protein</topology>
    </subcellularLocation>
</comment>
<dbReference type="Pfam" id="PF06271">
    <property type="entry name" value="RDD"/>
    <property type="match status" value="1"/>
</dbReference>
<evidence type="ECO:0000256" key="5">
    <source>
        <dbReference type="ARBA" id="ARBA00023136"/>
    </source>
</evidence>
<gene>
    <name evidence="8" type="ORF">J8C05_05465</name>
</gene>
<feature type="transmembrane region" description="Helical" evidence="6">
    <location>
        <begin position="166"/>
        <end position="187"/>
    </location>
</feature>
<proteinExistence type="predicted"/>
<evidence type="ECO:0000259" key="7">
    <source>
        <dbReference type="Pfam" id="PF06271"/>
    </source>
</evidence>
<evidence type="ECO:0000256" key="4">
    <source>
        <dbReference type="ARBA" id="ARBA00022989"/>
    </source>
</evidence>
<dbReference type="InterPro" id="IPR051791">
    <property type="entry name" value="Pra-immunoreactive"/>
</dbReference>
<accession>A0ABX8B1L3</accession>
<reference evidence="8 9" key="1">
    <citation type="submission" date="2021-03" db="EMBL/GenBank/DDBJ databases">
        <title>Genomic and phenotypic characterization of Chloracidobacterium isolates provides evidence for multiple species.</title>
        <authorList>
            <person name="Saini M.K."/>
            <person name="Costas A.M.G."/>
            <person name="Tank M."/>
            <person name="Bryant D.A."/>
        </authorList>
    </citation>
    <scope>NUCLEOTIDE SEQUENCE [LARGE SCALE GENOMIC DNA]</scope>
    <source>
        <strain evidence="8 9">N</strain>
    </source>
</reference>
<keyword evidence="5 6" id="KW-0472">Membrane</keyword>